<protein>
    <recommendedName>
        <fullName evidence="4">Tetratricopeptide repeat protein</fullName>
    </recommendedName>
</protein>
<accession>A0ABP9NX66</accession>
<evidence type="ECO:0000313" key="3">
    <source>
        <dbReference type="Proteomes" id="UP001499852"/>
    </source>
</evidence>
<dbReference type="SUPFAM" id="SSF48452">
    <property type="entry name" value="TPR-like"/>
    <property type="match status" value="1"/>
</dbReference>
<evidence type="ECO:0008006" key="4">
    <source>
        <dbReference type="Google" id="ProtNLM"/>
    </source>
</evidence>
<gene>
    <name evidence="2" type="ORF">GCM10023213_11080</name>
</gene>
<organism evidence="2 3">
    <name type="scientific">Prosthecobacter algae</name>
    <dbReference type="NCBI Taxonomy" id="1144682"/>
    <lineage>
        <taxon>Bacteria</taxon>
        <taxon>Pseudomonadati</taxon>
        <taxon>Verrucomicrobiota</taxon>
        <taxon>Verrucomicrobiia</taxon>
        <taxon>Verrucomicrobiales</taxon>
        <taxon>Verrucomicrobiaceae</taxon>
        <taxon>Prosthecobacter</taxon>
    </lineage>
</organism>
<sequence length="211" mass="23059">MNRTLILRLCLIAAALLLAKAGWDRVEDDIGMMLIYFVALGGIGGVLVVLFVLPRFGDAVGTLVYSSGEKITNNGGLKAAAKLAQGDYEGAIAEHEKALAAQPLQTHPIAEIAKICAERLGDPQRARQVLKTHLQNPAWPEDDAAFLRFRLVDLEIHHFQDLATARAMLEQIITDFPNTRHSGNAYHKIHELEQAEYHRAAAKRGGAGHPS</sequence>
<keyword evidence="1" id="KW-0812">Transmembrane</keyword>
<name>A0ABP9NX66_9BACT</name>
<dbReference type="InterPro" id="IPR011990">
    <property type="entry name" value="TPR-like_helical_dom_sf"/>
</dbReference>
<reference evidence="3" key="1">
    <citation type="journal article" date="2019" name="Int. J. Syst. Evol. Microbiol.">
        <title>The Global Catalogue of Microorganisms (GCM) 10K type strain sequencing project: providing services to taxonomists for standard genome sequencing and annotation.</title>
        <authorList>
            <consortium name="The Broad Institute Genomics Platform"/>
            <consortium name="The Broad Institute Genome Sequencing Center for Infectious Disease"/>
            <person name="Wu L."/>
            <person name="Ma J."/>
        </authorList>
    </citation>
    <scope>NUCLEOTIDE SEQUENCE [LARGE SCALE GENOMIC DNA]</scope>
    <source>
        <strain evidence="3">JCM 18053</strain>
    </source>
</reference>
<dbReference type="Proteomes" id="UP001499852">
    <property type="component" value="Unassembled WGS sequence"/>
</dbReference>
<dbReference type="RefSeq" id="WP_345735375.1">
    <property type="nucleotide sequence ID" value="NZ_BAABIA010000002.1"/>
</dbReference>
<evidence type="ECO:0000256" key="1">
    <source>
        <dbReference type="SAM" id="Phobius"/>
    </source>
</evidence>
<comment type="caution">
    <text evidence="2">The sequence shown here is derived from an EMBL/GenBank/DDBJ whole genome shotgun (WGS) entry which is preliminary data.</text>
</comment>
<keyword evidence="1" id="KW-1133">Transmembrane helix</keyword>
<feature type="transmembrane region" description="Helical" evidence="1">
    <location>
        <begin position="31"/>
        <end position="53"/>
    </location>
</feature>
<keyword evidence="1" id="KW-0472">Membrane</keyword>
<evidence type="ECO:0000313" key="2">
    <source>
        <dbReference type="EMBL" id="GAA5136301.1"/>
    </source>
</evidence>
<proteinExistence type="predicted"/>
<dbReference type="EMBL" id="BAABIA010000002">
    <property type="protein sequence ID" value="GAA5136301.1"/>
    <property type="molecule type" value="Genomic_DNA"/>
</dbReference>
<keyword evidence="3" id="KW-1185">Reference proteome</keyword>
<dbReference type="Gene3D" id="1.25.40.10">
    <property type="entry name" value="Tetratricopeptide repeat domain"/>
    <property type="match status" value="1"/>
</dbReference>